<dbReference type="EMBL" id="SKCS01001520">
    <property type="protein sequence ID" value="TNN04543.1"/>
    <property type="molecule type" value="Genomic_DNA"/>
</dbReference>
<dbReference type="Proteomes" id="UP000311919">
    <property type="component" value="Unassembled WGS sequence"/>
</dbReference>
<reference evidence="2 3" key="1">
    <citation type="submission" date="2019-03" db="EMBL/GenBank/DDBJ databases">
        <title>An improved genome assembly of the fluke Schistosoma japonicum.</title>
        <authorList>
            <person name="Hu W."/>
            <person name="Luo F."/>
            <person name="Yin M."/>
            <person name="Mo X."/>
            <person name="Sun C."/>
            <person name="Wu Q."/>
            <person name="Zhu B."/>
            <person name="Xiang M."/>
            <person name="Wang J."/>
            <person name="Wang Y."/>
            <person name="Zhang T."/>
            <person name="Xu B."/>
            <person name="Zheng H."/>
            <person name="Feng Z."/>
        </authorList>
    </citation>
    <scope>NUCLEOTIDE SEQUENCE [LARGE SCALE GENOMIC DNA]</scope>
    <source>
        <strain evidence="2">HuSjv2</strain>
        <tissue evidence="2">Worms</tissue>
    </source>
</reference>
<name>A0A4Z2CJU2_SCHJA</name>
<comment type="caution">
    <text evidence="2">The sequence shown here is derived from an EMBL/GenBank/DDBJ whole genome shotgun (WGS) entry which is preliminary data.</text>
</comment>
<evidence type="ECO:0000313" key="2">
    <source>
        <dbReference type="EMBL" id="TNN04543.1"/>
    </source>
</evidence>
<accession>A0A4Z2CJU2</accession>
<gene>
    <name evidence="2" type="ORF">EWB00_001822</name>
</gene>
<proteinExistence type="predicted"/>
<keyword evidence="3" id="KW-1185">Reference proteome</keyword>
<feature type="compositionally biased region" description="Polar residues" evidence="1">
    <location>
        <begin position="42"/>
        <end position="56"/>
    </location>
</feature>
<feature type="region of interest" description="Disordered" evidence="1">
    <location>
        <begin position="42"/>
        <end position="66"/>
    </location>
</feature>
<organism evidence="2 3">
    <name type="scientific">Schistosoma japonicum</name>
    <name type="common">Blood fluke</name>
    <dbReference type="NCBI Taxonomy" id="6182"/>
    <lineage>
        <taxon>Eukaryota</taxon>
        <taxon>Metazoa</taxon>
        <taxon>Spiralia</taxon>
        <taxon>Lophotrochozoa</taxon>
        <taxon>Platyhelminthes</taxon>
        <taxon>Trematoda</taxon>
        <taxon>Digenea</taxon>
        <taxon>Strigeidida</taxon>
        <taxon>Schistosomatoidea</taxon>
        <taxon>Schistosomatidae</taxon>
        <taxon>Schistosoma</taxon>
    </lineage>
</organism>
<sequence length="66" mass="7409">MSKGEIALSFQASCTDALNGGFQRRNFGVSNASEKEHWLPTLQATQRQPSATNGSTYREKQQRTKY</sequence>
<protein>
    <submittedName>
        <fullName evidence="2">Uncharacterized protein</fullName>
    </submittedName>
</protein>
<evidence type="ECO:0000313" key="3">
    <source>
        <dbReference type="Proteomes" id="UP000311919"/>
    </source>
</evidence>
<evidence type="ECO:0000256" key="1">
    <source>
        <dbReference type="SAM" id="MobiDB-lite"/>
    </source>
</evidence>
<feature type="compositionally biased region" description="Basic and acidic residues" evidence="1">
    <location>
        <begin position="57"/>
        <end position="66"/>
    </location>
</feature>
<dbReference type="AlphaFoldDB" id="A0A4Z2CJU2"/>